<dbReference type="InterPro" id="IPR036909">
    <property type="entry name" value="Cyt_c-like_dom_sf"/>
</dbReference>
<evidence type="ECO:0000313" key="10">
    <source>
        <dbReference type="Proteomes" id="UP000180175"/>
    </source>
</evidence>
<dbReference type="PROSITE" id="PS51257">
    <property type="entry name" value="PROKAR_LIPOPROTEIN"/>
    <property type="match status" value="1"/>
</dbReference>
<evidence type="ECO:0000256" key="1">
    <source>
        <dbReference type="ARBA" id="ARBA00022617"/>
    </source>
</evidence>
<dbReference type="GO" id="GO:0009055">
    <property type="term" value="F:electron transfer activity"/>
    <property type="evidence" value="ECO:0007669"/>
    <property type="project" value="InterPro"/>
</dbReference>
<evidence type="ECO:0000256" key="3">
    <source>
        <dbReference type="ARBA" id="ARBA00023004"/>
    </source>
</evidence>
<keyword evidence="2 4" id="KW-0479">Metal-binding</keyword>
<proteinExistence type="predicted"/>
<feature type="region of interest" description="Disordered" evidence="5">
    <location>
        <begin position="29"/>
        <end position="55"/>
    </location>
</feature>
<keyword evidence="6" id="KW-0732">Signal</keyword>
<evidence type="ECO:0000259" key="7">
    <source>
        <dbReference type="PROSITE" id="PS51007"/>
    </source>
</evidence>
<evidence type="ECO:0000313" key="9">
    <source>
        <dbReference type="EMBL" id="QOY36983.1"/>
    </source>
</evidence>
<reference evidence="9" key="4">
    <citation type="submission" date="2020-10" db="EMBL/GenBank/DDBJ databases">
        <authorList>
            <person name="Bassil N.M."/>
            <person name="Lloyd J.R."/>
        </authorList>
    </citation>
    <scope>NUCLEOTIDE SEQUENCE</scope>
    <source>
        <strain evidence="9">NB2006</strain>
    </source>
</reference>
<dbReference type="Gene3D" id="1.10.760.10">
    <property type="entry name" value="Cytochrome c-like domain"/>
    <property type="match status" value="1"/>
</dbReference>
<gene>
    <name evidence="9" type="ORF">AWH56_004865</name>
    <name evidence="8" type="ORF">AWH56_02120</name>
</gene>
<protein>
    <submittedName>
        <fullName evidence="9">Cytochrome c</fullName>
    </submittedName>
</protein>
<dbReference type="Pfam" id="PF13442">
    <property type="entry name" value="Cytochrome_CBB3"/>
    <property type="match status" value="1"/>
</dbReference>
<dbReference type="GO" id="GO:0020037">
    <property type="term" value="F:heme binding"/>
    <property type="evidence" value="ECO:0007669"/>
    <property type="project" value="InterPro"/>
</dbReference>
<reference evidence="9 10" key="3">
    <citation type="journal article" date="2019" name="Int. J. Syst. Evol. Microbiol.">
        <title>Anaerobacillus isosaccharinicus sp. nov., an alkaliphilic bacterium which degrades isosaccharinic acid.</title>
        <authorList>
            <person name="Bassil N.M."/>
            <person name="Lloyd J.R."/>
        </authorList>
    </citation>
    <scope>NUCLEOTIDE SEQUENCE [LARGE SCALE GENOMIC DNA]</scope>
    <source>
        <strain evidence="9 10">NB2006</strain>
    </source>
</reference>
<organism evidence="8 10">
    <name type="scientific">Anaerobacillus isosaccharinicus</name>
    <dbReference type="NCBI Taxonomy" id="1532552"/>
    <lineage>
        <taxon>Bacteria</taxon>
        <taxon>Bacillati</taxon>
        <taxon>Bacillota</taxon>
        <taxon>Bacilli</taxon>
        <taxon>Bacillales</taxon>
        <taxon>Bacillaceae</taxon>
        <taxon>Anaerobacillus</taxon>
    </lineage>
</organism>
<feature type="chain" id="PRO_5038296501" evidence="6">
    <location>
        <begin position="20"/>
        <end position="124"/>
    </location>
</feature>
<dbReference type="RefSeq" id="WP_071315612.1">
    <property type="nucleotide sequence ID" value="NZ_CP063356.2"/>
</dbReference>
<accession>A0A1S2MEI8</accession>
<sequence>MKKLLGALFGAVLILGACSGDDKPVALEAKTPVKAEQTETSSNADQPVTAPSPADQGAEHYKVCAACHGADLQGGKGGAGYDKPITGLSKDQVLTAIQEGPGIMPKDMVKGEDAENLAEWISKQ</sequence>
<dbReference type="OrthoDB" id="7933886at2"/>
<evidence type="ECO:0000256" key="5">
    <source>
        <dbReference type="SAM" id="MobiDB-lite"/>
    </source>
</evidence>
<feature type="domain" description="Cytochrome c" evidence="7">
    <location>
        <begin position="52"/>
        <end position="124"/>
    </location>
</feature>
<dbReference type="EMBL" id="CP063356">
    <property type="protein sequence ID" value="QOY36983.1"/>
    <property type="molecule type" value="Genomic_DNA"/>
</dbReference>
<name>A0A1S2MEI8_9BACI</name>
<dbReference type="InterPro" id="IPR009056">
    <property type="entry name" value="Cyt_c-like_dom"/>
</dbReference>
<evidence type="ECO:0000313" key="8">
    <source>
        <dbReference type="EMBL" id="OIJ23121.1"/>
    </source>
</evidence>
<evidence type="ECO:0000256" key="2">
    <source>
        <dbReference type="ARBA" id="ARBA00022723"/>
    </source>
</evidence>
<dbReference type="KEGG" id="aia:AWH56_004865"/>
<dbReference type="SUPFAM" id="SSF46626">
    <property type="entry name" value="Cytochrome c"/>
    <property type="match status" value="1"/>
</dbReference>
<dbReference type="PROSITE" id="PS51007">
    <property type="entry name" value="CYTC"/>
    <property type="match status" value="1"/>
</dbReference>
<keyword evidence="1 4" id="KW-0349">Heme</keyword>
<dbReference type="EMBL" id="LQXD01000004">
    <property type="protein sequence ID" value="OIJ23121.1"/>
    <property type="molecule type" value="Genomic_DNA"/>
</dbReference>
<reference evidence="8 10" key="1">
    <citation type="submission" date="2016-10" db="EMBL/GenBank/DDBJ databases">
        <title>Draft genome sequences of four alkaliphilic bacteria belonging to the Anaerobacillus genus.</title>
        <authorList>
            <person name="Bassil N.M."/>
            <person name="Lloyd J.R."/>
        </authorList>
    </citation>
    <scope>NUCLEOTIDE SEQUENCE [LARGE SCALE GENOMIC DNA]</scope>
    <source>
        <strain evidence="8 10">NB2006</strain>
    </source>
</reference>
<feature type="signal peptide" evidence="6">
    <location>
        <begin position="1"/>
        <end position="19"/>
    </location>
</feature>
<keyword evidence="10" id="KW-1185">Reference proteome</keyword>
<reference evidence="9 10" key="2">
    <citation type="journal article" date="2017" name="Genome Announc.">
        <title>Draft Genome Sequences of Four Alkaliphilic Bacteria Belonging to the Anaerobacillus Genus.</title>
        <authorList>
            <person name="Bassil N.M."/>
            <person name="Lloyd J.R."/>
        </authorList>
    </citation>
    <scope>NUCLEOTIDE SEQUENCE [LARGE SCALE GENOMIC DNA]</scope>
    <source>
        <strain evidence="9 10">NB2006</strain>
    </source>
</reference>
<dbReference type="Proteomes" id="UP000180175">
    <property type="component" value="Chromosome"/>
</dbReference>
<keyword evidence="3 4" id="KW-0408">Iron</keyword>
<evidence type="ECO:0000256" key="4">
    <source>
        <dbReference type="PROSITE-ProRule" id="PRU00433"/>
    </source>
</evidence>
<dbReference type="AlphaFoldDB" id="A0A1S2MEI8"/>
<evidence type="ECO:0000256" key="6">
    <source>
        <dbReference type="SAM" id="SignalP"/>
    </source>
</evidence>
<dbReference type="GO" id="GO:0046872">
    <property type="term" value="F:metal ion binding"/>
    <property type="evidence" value="ECO:0007669"/>
    <property type="project" value="UniProtKB-KW"/>
</dbReference>